<reference evidence="1" key="1">
    <citation type="journal article" date="2021" name="ISME J.">
        <title>Fine-scale metabolic discontinuity in a stratified prokaryote microbiome of a Red Sea deep halocline.</title>
        <authorList>
            <person name="Michoud G."/>
            <person name="Ngugi D.K."/>
            <person name="Barozzi A."/>
            <person name="Merlino G."/>
            <person name="Calleja M.L."/>
            <person name="Delgado-Huertas A."/>
            <person name="Moran X.A.G."/>
            <person name="Daffonchio D."/>
        </authorList>
    </citation>
    <scope>NUCLEOTIDE SEQUENCE</scope>
    <source>
        <strain evidence="1">SuakinDeep_MAG55_1</strain>
    </source>
</reference>
<accession>A0A942A1Z7</accession>
<dbReference type="EMBL" id="JAANXD010000049">
    <property type="protein sequence ID" value="MBS1258121.1"/>
    <property type="molecule type" value="Genomic_DNA"/>
</dbReference>
<dbReference type="Proteomes" id="UP000722750">
    <property type="component" value="Unassembled WGS sequence"/>
</dbReference>
<proteinExistence type="predicted"/>
<sequence length="87" mass="10395">MKHFTSPSFWTCYGQLPRNVQELADKNFELLKKNPHHPSLHTKKVGKYWSARIGRKYRTIAVEVERGLLWFWIGTHAEYDNLLKQRP</sequence>
<dbReference type="AlphaFoldDB" id="A0A942A1Z7"/>
<dbReference type="InterPro" id="IPR035093">
    <property type="entry name" value="RelE/ParE_toxin_dom_sf"/>
</dbReference>
<gene>
    <name evidence="1" type="ORF">MAG551_01174</name>
</gene>
<name>A0A942A1Z7_9BACT</name>
<evidence type="ECO:0000313" key="1">
    <source>
        <dbReference type="EMBL" id="MBS1258121.1"/>
    </source>
</evidence>
<evidence type="ECO:0000313" key="2">
    <source>
        <dbReference type="Proteomes" id="UP000722750"/>
    </source>
</evidence>
<organism evidence="1 2">
    <name type="scientific">Candidatus Scalindua arabica</name>
    <dbReference type="NCBI Taxonomy" id="1127984"/>
    <lineage>
        <taxon>Bacteria</taxon>
        <taxon>Pseudomonadati</taxon>
        <taxon>Planctomycetota</taxon>
        <taxon>Candidatus Brocadiia</taxon>
        <taxon>Candidatus Brocadiales</taxon>
        <taxon>Candidatus Scalinduaceae</taxon>
        <taxon>Candidatus Scalindua</taxon>
    </lineage>
</organism>
<comment type="caution">
    <text evidence="1">The sequence shown here is derived from an EMBL/GenBank/DDBJ whole genome shotgun (WGS) entry which is preliminary data.</text>
</comment>
<dbReference type="SUPFAM" id="SSF143011">
    <property type="entry name" value="RelE-like"/>
    <property type="match status" value="1"/>
</dbReference>
<protein>
    <submittedName>
        <fullName evidence="1">Uncharacterized protein</fullName>
    </submittedName>
</protein>